<dbReference type="InterPro" id="IPR019251">
    <property type="entry name" value="DUF2231_TM"/>
</dbReference>
<name>A0A381VG37_9ZZZZ</name>
<evidence type="ECO:0000259" key="2">
    <source>
        <dbReference type="Pfam" id="PF09990"/>
    </source>
</evidence>
<keyword evidence="1" id="KW-0812">Transmembrane</keyword>
<accession>A0A381VG37</accession>
<feature type="transmembrane region" description="Helical" evidence="1">
    <location>
        <begin position="44"/>
        <end position="67"/>
    </location>
</feature>
<feature type="transmembrane region" description="Helical" evidence="1">
    <location>
        <begin position="87"/>
        <end position="108"/>
    </location>
</feature>
<dbReference type="EMBL" id="UINC01008670">
    <property type="protein sequence ID" value="SVA38991.1"/>
    <property type="molecule type" value="Genomic_DNA"/>
</dbReference>
<gene>
    <name evidence="3" type="ORF">METZ01_LOCUS91845</name>
</gene>
<keyword evidence="1" id="KW-0472">Membrane</keyword>
<dbReference type="Pfam" id="PF09990">
    <property type="entry name" value="DUF2231"/>
    <property type="match status" value="1"/>
</dbReference>
<evidence type="ECO:0000313" key="3">
    <source>
        <dbReference type="EMBL" id="SVA38991.1"/>
    </source>
</evidence>
<keyword evidence="1" id="KW-1133">Transmembrane helix</keyword>
<evidence type="ECO:0000256" key="1">
    <source>
        <dbReference type="SAM" id="Phobius"/>
    </source>
</evidence>
<feature type="domain" description="DUF2231" evidence="2">
    <location>
        <begin position="12"/>
        <end position="150"/>
    </location>
</feature>
<dbReference type="AlphaFoldDB" id="A0A381VG37"/>
<protein>
    <recommendedName>
        <fullName evidence="2">DUF2231 domain-containing protein</fullName>
    </recommendedName>
</protein>
<reference evidence="3" key="1">
    <citation type="submission" date="2018-05" db="EMBL/GenBank/DDBJ databases">
        <authorList>
            <person name="Lanie J.A."/>
            <person name="Ng W.-L."/>
            <person name="Kazmierczak K.M."/>
            <person name="Andrzejewski T.M."/>
            <person name="Davidsen T.M."/>
            <person name="Wayne K.J."/>
            <person name="Tettelin H."/>
            <person name="Glass J.I."/>
            <person name="Rusch D."/>
            <person name="Podicherti R."/>
            <person name="Tsui H.-C.T."/>
            <person name="Winkler M.E."/>
        </authorList>
    </citation>
    <scope>NUCLEOTIDE SEQUENCE</scope>
</reference>
<feature type="transmembrane region" description="Helical" evidence="1">
    <location>
        <begin position="115"/>
        <end position="135"/>
    </location>
</feature>
<organism evidence="3">
    <name type="scientific">marine metagenome</name>
    <dbReference type="NCBI Taxonomy" id="408172"/>
    <lineage>
        <taxon>unclassified sequences</taxon>
        <taxon>metagenomes</taxon>
        <taxon>ecological metagenomes</taxon>
    </lineage>
</organism>
<feature type="transmembrane region" description="Helical" evidence="1">
    <location>
        <begin position="12"/>
        <end position="32"/>
    </location>
</feature>
<proteinExistence type="predicted"/>
<sequence>MTGLTTWAPNSHALILHLPIGLLATATVVDVITTLRRDPSTTVLLAHGLYMVGTVTLLATYLTGRHAAAEVFTPGLALPVVAEHWERALWCTWYFGLVTAGRIFLALYVPRPRRAITTTLCVVSLTGFGLLAATAELGGRLVYEHGVGVAAPISRLP</sequence>